<feature type="transmembrane region" description="Helical" evidence="8">
    <location>
        <begin position="374"/>
        <end position="393"/>
    </location>
</feature>
<dbReference type="InterPro" id="IPR035671">
    <property type="entry name" value="DsbD_gamma"/>
</dbReference>
<keyword evidence="9" id="KW-0732">Signal</keyword>
<feature type="chain" id="PRO_5043005339" evidence="9">
    <location>
        <begin position="20"/>
        <end position="725"/>
    </location>
</feature>
<feature type="transmembrane region" description="Helical" evidence="8">
    <location>
        <begin position="529"/>
        <end position="547"/>
    </location>
</feature>
<dbReference type="EMBL" id="JAGQFT020000011">
    <property type="protein sequence ID" value="MBS7458480.1"/>
    <property type="molecule type" value="Genomic_DNA"/>
</dbReference>
<dbReference type="PANTHER" id="PTHR32234:SF3">
    <property type="entry name" value="SUPPRESSION OF COPPER SENSITIVITY PROTEIN"/>
    <property type="match status" value="1"/>
</dbReference>
<feature type="transmembrane region" description="Helical" evidence="8">
    <location>
        <begin position="331"/>
        <end position="353"/>
    </location>
</feature>
<dbReference type="GO" id="GO:0045454">
    <property type="term" value="P:cell redox homeostasis"/>
    <property type="evidence" value="ECO:0007669"/>
    <property type="project" value="TreeGrafter"/>
</dbReference>
<feature type="transmembrane region" description="Helical" evidence="8">
    <location>
        <begin position="580"/>
        <end position="598"/>
    </location>
</feature>
<reference evidence="11 12" key="1">
    <citation type="journal article" date="2021" name="Microbiol. Resour. Announc.">
        <title>Draft Genome Sequence of Coralloluteibacterium stylophorae LMG 29479T.</title>
        <authorList>
            <person name="Karlyshev A.V."/>
            <person name="Kudryashova E.B."/>
            <person name="Ariskina E.V."/>
            <person name="Conroy A.P."/>
            <person name="Abidueva E.Y."/>
        </authorList>
    </citation>
    <scope>NUCLEOTIDE SEQUENCE [LARGE SCALE GENOMIC DNA]</scope>
    <source>
        <strain evidence="11 12">LMG 29479</strain>
    </source>
</reference>
<dbReference type="GO" id="GO:0005886">
    <property type="term" value="C:plasma membrane"/>
    <property type="evidence" value="ECO:0007669"/>
    <property type="project" value="UniProtKB-SubCell"/>
</dbReference>
<dbReference type="PROSITE" id="PS00194">
    <property type="entry name" value="THIOREDOXIN_1"/>
    <property type="match status" value="1"/>
</dbReference>
<evidence type="ECO:0000259" key="10">
    <source>
        <dbReference type="PROSITE" id="PS51352"/>
    </source>
</evidence>
<evidence type="ECO:0000256" key="4">
    <source>
        <dbReference type="ARBA" id="ARBA00022748"/>
    </source>
</evidence>
<evidence type="ECO:0000256" key="1">
    <source>
        <dbReference type="ARBA" id="ARBA00004651"/>
    </source>
</evidence>
<evidence type="ECO:0000256" key="2">
    <source>
        <dbReference type="ARBA" id="ARBA00022475"/>
    </source>
</evidence>
<gene>
    <name evidence="11" type="ORF">KB893_015180</name>
</gene>
<dbReference type="PANTHER" id="PTHR32234">
    <property type="entry name" value="THIOL:DISULFIDE INTERCHANGE PROTEIN DSBD"/>
    <property type="match status" value="1"/>
</dbReference>
<dbReference type="PROSITE" id="PS51352">
    <property type="entry name" value="THIOREDOXIN_2"/>
    <property type="match status" value="1"/>
</dbReference>
<accession>A0AAP2CDK5</accession>
<dbReference type="InterPro" id="IPR036249">
    <property type="entry name" value="Thioredoxin-like_sf"/>
</dbReference>
<feature type="domain" description="Thioredoxin" evidence="10">
    <location>
        <begin position="597"/>
        <end position="725"/>
    </location>
</feature>
<dbReference type="InterPro" id="IPR017937">
    <property type="entry name" value="Thioredoxin_CS"/>
</dbReference>
<dbReference type="InterPro" id="IPR003834">
    <property type="entry name" value="Cyt_c_assmbl_TM_dom"/>
</dbReference>
<keyword evidence="4" id="KW-0201">Cytochrome c-type biogenesis</keyword>
<dbReference type="Gene3D" id="2.60.40.1250">
    <property type="entry name" value="Thiol:disulfide interchange protein DsbD, N-terminal domain"/>
    <property type="match status" value="2"/>
</dbReference>
<protein>
    <submittedName>
        <fullName evidence="11">Protein-disulfide reductase DsbD</fullName>
    </submittedName>
</protein>
<dbReference type="Pfam" id="PF11412">
    <property type="entry name" value="DsbD_N"/>
    <property type="match status" value="2"/>
</dbReference>
<evidence type="ECO:0000256" key="8">
    <source>
        <dbReference type="SAM" id="Phobius"/>
    </source>
</evidence>
<keyword evidence="12" id="KW-1185">Reference proteome</keyword>
<dbReference type="CDD" id="cd02953">
    <property type="entry name" value="DsbDgamma"/>
    <property type="match status" value="1"/>
</dbReference>
<dbReference type="SUPFAM" id="SSF74863">
    <property type="entry name" value="Thiol:disulfide interchange protein DsbD, N-terminal domain (DsbD-alpha)"/>
    <property type="match status" value="2"/>
</dbReference>
<proteinExistence type="predicted"/>
<dbReference type="GO" id="GO:0015035">
    <property type="term" value="F:protein-disulfide reductase activity"/>
    <property type="evidence" value="ECO:0007669"/>
    <property type="project" value="TreeGrafter"/>
</dbReference>
<dbReference type="InterPro" id="IPR036929">
    <property type="entry name" value="DsbDN_sf"/>
</dbReference>
<evidence type="ECO:0000313" key="12">
    <source>
        <dbReference type="Proteomes" id="UP000675747"/>
    </source>
</evidence>
<dbReference type="InterPro" id="IPR028250">
    <property type="entry name" value="DsbDN"/>
</dbReference>
<dbReference type="Proteomes" id="UP000675747">
    <property type="component" value="Unassembled WGS sequence"/>
</dbReference>
<dbReference type="Pfam" id="PF02683">
    <property type="entry name" value="DsbD_TM"/>
    <property type="match status" value="1"/>
</dbReference>
<organism evidence="11 12">
    <name type="scientific">Coralloluteibacterium stylophorae</name>
    <dbReference type="NCBI Taxonomy" id="1776034"/>
    <lineage>
        <taxon>Bacteria</taxon>
        <taxon>Pseudomonadati</taxon>
        <taxon>Pseudomonadota</taxon>
        <taxon>Gammaproteobacteria</taxon>
        <taxon>Lysobacterales</taxon>
        <taxon>Lysobacteraceae</taxon>
        <taxon>Coralloluteibacterium</taxon>
    </lineage>
</organism>
<dbReference type="Gene3D" id="3.40.30.10">
    <property type="entry name" value="Glutaredoxin"/>
    <property type="match status" value="1"/>
</dbReference>
<name>A0AAP2CDK5_9GAMM</name>
<sequence length="725" mass="76385">MMRVLFAAALALCALPAAAFDEADLLPIDEAFQVEARAPTRDRVEIAWTIADGYYLYRHRMGVQAEDGFAATAELELPAGHRHTDEFFGEVETYRDRVEGVQRGAATAGAATATLRIRYQGCADAGVCYPPHTRTVRVALPQASAQGTPVDGRAAIGALFGSGAAGTLARDAGDQPLPPERAFDFEAIAGSPTTLLLRFTPAPGYYLYRDRSEFRLVDAADGSSVDAPRWPAGSEHEDEHFGTQVVYFEQVEVPLPVRRGSGDAGAVTLEATFQGCQTDGICYPPMTRRVEVDLPAADAAAVAASREAPMATRAADAPRETPPARPLNPGLALLLALAGGLILNLMPCVLPVLSLKAISLARSGGAPAEARTHALWYSAGVLVAFTALGAAALALREAGLALGWGFQLQQPVVVAALTYVMFALGLAMSGVVVFGSRLAGVGDALTRRGGRAGDFFTGVLAVVVASPCTAPFMGAALAFAFAAPVALAMGVFLALGLGLALPFLLIGFVPALAARLPRPGAWMDTLKQLMAFPLYATAAWLAWVLTSQRGADALAWLLTGLLLLAFGLWLAERQRHRATPWLRGFAFVVALAAVWPLWRVHALPPAAATAATDGAVAYAPERLATLRRDGRTVFVDMTADWCVTCKANEKRVLDTDAFRAALAENGAVYMRGDWTNVDPAITAFLEAHGAVGVPLYVVFHGEAEGVVLPTVLTEAAVLGALEPPP</sequence>
<keyword evidence="6 8" id="KW-0472">Membrane</keyword>
<evidence type="ECO:0000256" key="7">
    <source>
        <dbReference type="ARBA" id="ARBA00023284"/>
    </source>
</evidence>
<evidence type="ECO:0000256" key="5">
    <source>
        <dbReference type="ARBA" id="ARBA00022989"/>
    </source>
</evidence>
<dbReference type="RefSeq" id="WP_213173843.1">
    <property type="nucleotide sequence ID" value="NZ_JAGQFT020000011.1"/>
</dbReference>
<dbReference type="AlphaFoldDB" id="A0AAP2CDK5"/>
<evidence type="ECO:0000313" key="11">
    <source>
        <dbReference type="EMBL" id="MBS7458480.1"/>
    </source>
</evidence>
<keyword evidence="7" id="KW-0676">Redox-active center</keyword>
<feature type="transmembrane region" description="Helical" evidence="8">
    <location>
        <begin position="487"/>
        <end position="509"/>
    </location>
</feature>
<feature type="signal peptide" evidence="9">
    <location>
        <begin position="1"/>
        <end position="19"/>
    </location>
</feature>
<dbReference type="InterPro" id="IPR013766">
    <property type="entry name" value="Thioredoxin_domain"/>
</dbReference>
<dbReference type="SUPFAM" id="SSF52833">
    <property type="entry name" value="Thioredoxin-like"/>
    <property type="match status" value="1"/>
</dbReference>
<comment type="subcellular location">
    <subcellularLocation>
        <location evidence="1">Cell membrane</location>
        <topology evidence="1">Multi-pass membrane protein</topology>
    </subcellularLocation>
</comment>
<dbReference type="GO" id="GO:0017004">
    <property type="term" value="P:cytochrome complex assembly"/>
    <property type="evidence" value="ECO:0007669"/>
    <property type="project" value="UniProtKB-KW"/>
</dbReference>
<feature type="transmembrane region" description="Helical" evidence="8">
    <location>
        <begin position="553"/>
        <end position="571"/>
    </location>
</feature>
<dbReference type="Pfam" id="PF13899">
    <property type="entry name" value="Thioredoxin_7"/>
    <property type="match status" value="1"/>
</dbReference>
<feature type="transmembrane region" description="Helical" evidence="8">
    <location>
        <begin position="455"/>
        <end position="481"/>
    </location>
</feature>
<evidence type="ECO:0000256" key="6">
    <source>
        <dbReference type="ARBA" id="ARBA00023136"/>
    </source>
</evidence>
<comment type="caution">
    <text evidence="11">The sequence shown here is derived from an EMBL/GenBank/DDBJ whole genome shotgun (WGS) entry which is preliminary data.</text>
</comment>
<evidence type="ECO:0000256" key="9">
    <source>
        <dbReference type="SAM" id="SignalP"/>
    </source>
</evidence>
<keyword evidence="5 8" id="KW-1133">Transmembrane helix</keyword>
<evidence type="ECO:0000256" key="3">
    <source>
        <dbReference type="ARBA" id="ARBA00022692"/>
    </source>
</evidence>
<keyword evidence="2" id="KW-1003">Cell membrane</keyword>
<keyword evidence="3 8" id="KW-0812">Transmembrane</keyword>
<feature type="transmembrane region" description="Helical" evidence="8">
    <location>
        <begin position="413"/>
        <end position="434"/>
    </location>
</feature>